<dbReference type="Proteomes" id="UP001064632">
    <property type="component" value="Chromosome"/>
</dbReference>
<sequence>MTPAKAGTTIPLILGDEDHALVNNWTFGGGVSKFTTTAPYICANVGTVGGNANDKLDVTWPGVIPGGGNFVFGPIAGGVQQPLAGVASMVLGTTFAIQTDPSLVCYSLKADGTRKPTANLFVSPFEDTPDAVIASTVVELPTVDNNYLYKYYLDVSIPVMSATTAIPYVVRDGYDSSVFDISRYCEVAMGATTCGASPVITGNVSKNITLQPNTSVNTRFIVLRTLRASLGDLPTTTAPIAVAGLFTYNGMEDRLDNNVAASFTTLSDRAPTLDTTSLATLTGISEGATLQNLAFTITDDTPETAGNLLRANNDQIQIIVGGATMIVPVNCGSTTPITVAPVTRTCTFSVGLPLNAATDARVNVGASFNITVTDSRGGLGHTVARSIPLAISSVDNDAPQFDFGTDVPPDATDSVPTLTCSLADPKTAACGGVISTFIPYAYPGPADSIDELGTQGVELVPIVPTVNGGNIACVAEVGTITFAFGQSPKLTQSGNAFSLRYTFNNPPGLGSVLCSVVMRDTPTLSYPGAQTNASNSRSFRIRIRE</sequence>
<evidence type="ECO:0000313" key="1">
    <source>
        <dbReference type="EMBL" id="UXI67209.1"/>
    </source>
</evidence>
<keyword evidence="2" id="KW-1185">Reference proteome</keyword>
<reference evidence="1" key="1">
    <citation type="submission" date="2022-09" db="EMBL/GenBank/DDBJ databases">
        <title>Tahibacter sp. nov., isolated from a fresh water.</title>
        <authorList>
            <person name="Baek J.H."/>
            <person name="Lee J.K."/>
            <person name="Kim J.M."/>
            <person name="Jeon C.O."/>
        </authorList>
    </citation>
    <scope>NUCLEOTIDE SEQUENCE</scope>
    <source>
        <strain evidence="1">W38</strain>
    </source>
</reference>
<organism evidence="1 2">
    <name type="scientific">Tahibacter amnicola</name>
    <dbReference type="NCBI Taxonomy" id="2976241"/>
    <lineage>
        <taxon>Bacteria</taxon>
        <taxon>Pseudomonadati</taxon>
        <taxon>Pseudomonadota</taxon>
        <taxon>Gammaproteobacteria</taxon>
        <taxon>Lysobacterales</taxon>
        <taxon>Rhodanobacteraceae</taxon>
        <taxon>Tahibacter</taxon>
    </lineage>
</organism>
<dbReference type="EMBL" id="CP104694">
    <property type="protein sequence ID" value="UXI67209.1"/>
    <property type="molecule type" value="Genomic_DNA"/>
</dbReference>
<name>A0ABY6BBY1_9GAMM</name>
<gene>
    <name evidence="1" type="ORF">N4264_21090</name>
</gene>
<evidence type="ECO:0000313" key="2">
    <source>
        <dbReference type="Proteomes" id="UP001064632"/>
    </source>
</evidence>
<evidence type="ECO:0008006" key="3">
    <source>
        <dbReference type="Google" id="ProtNLM"/>
    </source>
</evidence>
<protein>
    <recommendedName>
        <fullName evidence="3">Repeat protein (TIGR01451 family)</fullName>
    </recommendedName>
</protein>
<proteinExistence type="predicted"/>
<dbReference type="RefSeq" id="WP_261694185.1">
    <property type="nucleotide sequence ID" value="NZ_CP104694.1"/>
</dbReference>
<accession>A0ABY6BBY1</accession>